<keyword evidence="5" id="KW-0349">Heme</keyword>
<dbReference type="GO" id="GO:0005506">
    <property type="term" value="F:iron ion binding"/>
    <property type="evidence" value="ECO:0007669"/>
    <property type="project" value="InterPro"/>
</dbReference>
<keyword evidence="4" id="KW-0560">Oxidoreductase</keyword>
<dbReference type="PRINTS" id="PR00463">
    <property type="entry name" value="EP450I"/>
</dbReference>
<evidence type="ECO:0000256" key="2">
    <source>
        <dbReference type="ARBA" id="ARBA00022723"/>
    </source>
</evidence>
<evidence type="ECO:0000313" key="7">
    <source>
        <dbReference type="Proteomes" id="UP000192578"/>
    </source>
</evidence>
<dbReference type="GO" id="GO:0020037">
    <property type="term" value="F:heme binding"/>
    <property type="evidence" value="ECO:0007669"/>
    <property type="project" value="InterPro"/>
</dbReference>
<evidence type="ECO:0000256" key="5">
    <source>
        <dbReference type="PIRSR" id="PIRSR602401-1"/>
    </source>
</evidence>
<dbReference type="GO" id="GO:0005737">
    <property type="term" value="C:cytoplasm"/>
    <property type="evidence" value="ECO:0007669"/>
    <property type="project" value="TreeGrafter"/>
</dbReference>
<proteinExistence type="inferred from homology"/>
<dbReference type="GO" id="GO:0006082">
    <property type="term" value="P:organic acid metabolic process"/>
    <property type="evidence" value="ECO:0007669"/>
    <property type="project" value="TreeGrafter"/>
</dbReference>
<reference evidence="7" key="1">
    <citation type="submission" date="2017-01" db="EMBL/GenBank/DDBJ databases">
        <title>Comparative genomics of anhydrobiosis in the tardigrade Hypsibius dujardini.</title>
        <authorList>
            <person name="Yoshida Y."/>
            <person name="Koutsovoulos G."/>
            <person name="Laetsch D."/>
            <person name="Stevens L."/>
            <person name="Kumar S."/>
            <person name="Horikawa D."/>
            <person name="Ishino K."/>
            <person name="Komine S."/>
            <person name="Tomita M."/>
            <person name="Blaxter M."/>
            <person name="Arakawa K."/>
        </authorList>
    </citation>
    <scope>NUCLEOTIDE SEQUENCE [LARGE SCALE GENOMIC DNA]</scope>
    <source>
        <strain evidence="7">Z151</strain>
    </source>
</reference>
<dbReference type="SUPFAM" id="SSF48264">
    <property type="entry name" value="Cytochrome P450"/>
    <property type="match status" value="1"/>
</dbReference>
<dbReference type="GO" id="GO:0006805">
    <property type="term" value="P:xenobiotic metabolic process"/>
    <property type="evidence" value="ECO:0007669"/>
    <property type="project" value="TreeGrafter"/>
</dbReference>
<feature type="binding site" description="axial binding residue" evidence="5">
    <location>
        <position position="183"/>
    </location>
    <ligand>
        <name>heme</name>
        <dbReference type="ChEBI" id="CHEBI:30413"/>
    </ligand>
    <ligandPart>
        <name>Fe</name>
        <dbReference type="ChEBI" id="CHEBI:18248"/>
    </ligandPart>
</feature>
<dbReference type="Gene3D" id="1.10.630.10">
    <property type="entry name" value="Cytochrome P450"/>
    <property type="match status" value="1"/>
</dbReference>
<comment type="cofactor">
    <cofactor evidence="5">
        <name>heme</name>
        <dbReference type="ChEBI" id="CHEBI:30413"/>
    </cofactor>
</comment>
<comment type="similarity">
    <text evidence="1">Belongs to the cytochrome P450 family.</text>
</comment>
<dbReference type="Pfam" id="PF00067">
    <property type="entry name" value="p450"/>
    <property type="match status" value="1"/>
</dbReference>
<protein>
    <submittedName>
        <fullName evidence="6">Cytochrome P450 2U1</fullName>
    </submittedName>
</protein>
<dbReference type="Proteomes" id="UP000192578">
    <property type="component" value="Unassembled WGS sequence"/>
</dbReference>
<keyword evidence="3 5" id="KW-0408">Iron</keyword>
<dbReference type="GO" id="GO:0008395">
    <property type="term" value="F:steroid hydroxylase activity"/>
    <property type="evidence" value="ECO:0007669"/>
    <property type="project" value="TreeGrafter"/>
</dbReference>
<dbReference type="InterPro" id="IPR002401">
    <property type="entry name" value="Cyt_P450_E_grp-I"/>
</dbReference>
<dbReference type="OrthoDB" id="1055148at2759"/>
<dbReference type="PANTHER" id="PTHR24300">
    <property type="entry name" value="CYTOCHROME P450 508A4-RELATED"/>
    <property type="match status" value="1"/>
</dbReference>
<evidence type="ECO:0000256" key="4">
    <source>
        <dbReference type="ARBA" id="ARBA00023033"/>
    </source>
</evidence>
<gene>
    <name evidence="6" type="ORF">BV898_08538</name>
</gene>
<sequence>MDRQTESPDYLYAYQKEAEMNTNHEGPGNFDERQLVSSLFDLFFAGTETTSTTVLWAMVFMIENPDVMQNVQDEIDENVGREKILTSSDRVRLPYTEAVILEVQRCANLVPLGVPHRSHEDIQVDGYTIPKDTLIVANLFSIHRDPRYWKDPEQFDAFRFLKDDKKLIRPDGFAPFLIGKRACLGEALAKMELFLFIANLLR</sequence>
<dbReference type="InterPro" id="IPR036396">
    <property type="entry name" value="Cyt_P450_sf"/>
</dbReference>
<keyword evidence="7" id="KW-1185">Reference proteome</keyword>
<organism evidence="6 7">
    <name type="scientific">Hypsibius exemplaris</name>
    <name type="common">Freshwater tardigrade</name>
    <dbReference type="NCBI Taxonomy" id="2072580"/>
    <lineage>
        <taxon>Eukaryota</taxon>
        <taxon>Metazoa</taxon>
        <taxon>Ecdysozoa</taxon>
        <taxon>Tardigrada</taxon>
        <taxon>Eutardigrada</taxon>
        <taxon>Parachela</taxon>
        <taxon>Hypsibioidea</taxon>
        <taxon>Hypsibiidae</taxon>
        <taxon>Hypsibius</taxon>
    </lineage>
</organism>
<name>A0A1W0WQF6_HYPEX</name>
<keyword evidence="4" id="KW-0503">Monooxygenase</keyword>
<dbReference type="PRINTS" id="PR00385">
    <property type="entry name" value="P450"/>
</dbReference>
<evidence type="ECO:0000256" key="1">
    <source>
        <dbReference type="ARBA" id="ARBA00010617"/>
    </source>
</evidence>
<evidence type="ECO:0000256" key="3">
    <source>
        <dbReference type="ARBA" id="ARBA00023004"/>
    </source>
</evidence>
<evidence type="ECO:0000313" key="6">
    <source>
        <dbReference type="EMBL" id="OQV17435.1"/>
    </source>
</evidence>
<dbReference type="InterPro" id="IPR050182">
    <property type="entry name" value="Cytochrome_P450_fam2"/>
</dbReference>
<comment type="caution">
    <text evidence="6">The sequence shown here is derived from an EMBL/GenBank/DDBJ whole genome shotgun (WGS) entry which is preliminary data.</text>
</comment>
<dbReference type="EMBL" id="MTYJ01000061">
    <property type="protein sequence ID" value="OQV17435.1"/>
    <property type="molecule type" value="Genomic_DNA"/>
</dbReference>
<accession>A0A1W0WQF6</accession>
<keyword evidence="2 5" id="KW-0479">Metal-binding</keyword>
<dbReference type="PANTHER" id="PTHR24300:SF403">
    <property type="entry name" value="CYTOCHROME P450 306A1"/>
    <property type="match status" value="1"/>
</dbReference>
<dbReference type="AlphaFoldDB" id="A0A1W0WQF6"/>
<dbReference type="GO" id="GO:0016712">
    <property type="term" value="F:oxidoreductase activity, acting on paired donors, with incorporation or reduction of molecular oxygen, reduced flavin or flavoprotein as one donor, and incorporation of one atom of oxygen"/>
    <property type="evidence" value="ECO:0007669"/>
    <property type="project" value="TreeGrafter"/>
</dbReference>
<dbReference type="InterPro" id="IPR001128">
    <property type="entry name" value="Cyt_P450"/>
</dbReference>